<sequence>MKDSKFRYYLCYYSHLCFFYSFWGYFFILIILHLLGMEMNAYLGYLFFLLFGLWGGSAIALSATSYMKKINHEELGKKQNSKDS</sequence>
<protein>
    <submittedName>
        <fullName evidence="4">Uncharacterized protein</fullName>
    </submittedName>
</protein>
<evidence type="ECO:0000313" key="7">
    <source>
        <dbReference type="Proteomes" id="UP000365824"/>
    </source>
</evidence>
<proteinExistence type="predicted"/>
<feature type="transmembrane region" description="Helical" evidence="1">
    <location>
        <begin position="12"/>
        <end position="36"/>
    </location>
</feature>
<keyword evidence="1" id="KW-0812">Transmembrane</keyword>
<name>A0A1Y4PD36_BACOV</name>
<feature type="transmembrane region" description="Helical" evidence="1">
    <location>
        <begin position="42"/>
        <end position="61"/>
    </location>
</feature>
<evidence type="ECO:0000256" key="1">
    <source>
        <dbReference type="SAM" id="Phobius"/>
    </source>
</evidence>
<dbReference type="Proteomes" id="UP000266492">
    <property type="component" value="Unassembled WGS sequence"/>
</dbReference>
<dbReference type="Proteomes" id="UP000375690">
    <property type="component" value="Unassembled WGS sequence"/>
</dbReference>
<reference evidence="7 8" key="2">
    <citation type="journal article" date="2019" name="Nat. Med.">
        <title>A library of human gut bacterial isolates paired with longitudinal multiomics data enables mechanistic microbiome research.</title>
        <authorList>
            <person name="Poyet M."/>
            <person name="Groussin M."/>
            <person name="Gibbons S.M."/>
            <person name="Avila-Pacheco J."/>
            <person name="Jiang X."/>
            <person name="Kearney S.M."/>
            <person name="Perrotta A.R."/>
            <person name="Berdy B."/>
            <person name="Zhao S."/>
            <person name="Lieberman T.D."/>
            <person name="Swanson P.K."/>
            <person name="Smith M."/>
            <person name="Roesemann S."/>
            <person name="Alexander J.E."/>
            <person name="Rich S.A."/>
            <person name="Livny J."/>
            <person name="Vlamakis H."/>
            <person name="Clish C."/>
            <person name="Bullock K."/>
            <person name="Deik A."/>
            <person name="Scott J."/>
            <person name="Pierce K.A."/>
            <person name="Xavier R.J."/>
            <person name="Alm E.J."/>
        </authorList>
    </citation>
    <scope>NUCLEOTIDE SEQUENCE [LARGE SCALE GENOMIC DNA]</scope>
    <source>
        <strain evidence="3 7">BIOML-A160</strain>
        <strain evidence="2 9">BIOML-A183</strain>
        <strain evidence="4 8">BIOML-A2</strain>
    </source>
</reference>
<evidence type="ECO:0000313" key="8">
    <source>
        <dbReference type="Proteomes" id="UP000375690"/>
    </source>
</evidence>
<dbReference type="EMBL" id="VWLB01000029">
    <property type="protein sequence ID" value="KAA3926595.1"/>
    <property type="molecule type" value="Genomic_DNA"/>
</dbReference>
<evidence type="ECO:0000313" key="3">
    <source>
        <dbReference type="EMBL" id="KAA3926595.1"/>
    </source>
</evidence>
<dbReference type="Proteomes" id="UP000365824">
    <property type="component" value="Unassembled WGS sequence"/>
</dbReference>
<accession>A0A1Y4PD36</accession>
<evidence type="ECO:0000313" key="4">
    <source>
        <dbReference type="EMBL" id="KAB1330745.1"/>
    </source>
</evidence>
<evidence type="ECO:0000313" key="9">
    <source>
        <dbReference type="Proteomes" id="UP000460135"/>
    </source>
</evidence>
<evidence type="ECO:0000313" key="5">
    <source>
        <dbReference type="EMBL" id="RGS84007.1"/>
    </source>
</evidence>
<dbReference type="EMBL" id="QRVZ01000007">
    <property type="protein sequence ID" value="RGS84007.1"/>
    <property type="molecule type" value="Genomic_DNA"/>
</dbReference>
<evidence type="ECO:0000313" key="6">
    <source>
        <dbReference type="Proteomes" id="UP000266492"/>
    </source>
</evidence>
<dbReference type="GeneID" id="29454510"/>
<keyword evidence="1" id="KW-0472">Membrane</keyword>
<dbReference type="EMBL" id="VWLX01000007">
    <property type="protein sequence ID" value="KAA3805469.1"/>
    <property type="molecule type" value="Genomic_DNA"/>
</dbReference>
<organism evidence="4 8">
    <name type="scientific">Bacteroides ovatus</name>
    <dbReference type="NCBI Taxonomy" id="28116"/>
    <lineage>
        <taxon>Bacteria</taxon>
        <taxon>Pseudomonadati</taxon>
        <taxon>Bacteroidota</taxon>
        <taxon>Bacteroidia</taxon>
        <taxon>Bacteroidales</taxon>
        <taxon>Bacteroidaceae</taxon>
        <taxon>Bacteroides</taxon>
    </lineage>
</organism>
<keyword evidence="1" id="KW-1133">Transmembrane helix</keyword>
<dbReference type="KEGG" id="boa:Bovatus_00334"/>
<evidence type="ECO:0000313" key="2">
    <source>
        <dbReference type="EMBL" id="KAA3805469.1"/>
    </source>
</evidence>
<reference evidence="5 6" key="1">
    <citation type="submission" date="2018-08" db="EMBL/GenBank/DDBJ databases">
        <title>A genome reference for cultivated species of the human gut microbiota.</title>
        <authorList>
            <person name="Zou Y."/>
            <person name="Xue W."/>
            <person name="Luo G."/>
        </authorList>
    </citation>
    <scope>NUCLEOTIDE SEQUENCE [LARGE SCALE GENOMIC DNA]</scope>
    <source>
        <strain evidence="5 6">AF20-9LB</strain>
    </source>
</reference>
<dbReference type="Proteomes" id="UP000460135">
    <property type="component" value="Unassembled WGS sequence"/>
</dbReference>
<dbReference type="AlphaFoldDB" id="A0A1Y4PD36"/>
<dbReference type="EMBL" id="VWFC01000002">
    <property type="protein sequence ID" value="KAB1330745.1"/>
    <property type="molecule type" value="Genomic_DNA"/>
</dbReference>
<dbReference type="RefSeq" id="WP_004297864.1">
    <property type="nucleotide sequence ID" value="NZ_CACRTD010000003.1"/>
</dbReference>
<comment type="caution">
    <text evidence="4">The sequence shown here is derived from an EMBL/GenBank/DDBJ whole genome shotgun (WGS) entry which is preliminary data.</text>
</comment>
<gene>
    <name evidence="5" type="ORF">DWX70_10225</name>
    <name evidence="4" type="ORF">F3B53_03130</name>
    <name evidence="3" type="ORF">F3F25_17020</name>
    <name evidence="2" type="ORF">F3F51_11650</name>
</gene>